<dbReference type="EMBL" id="JANBPK010000038">
    <property type="protein sequence ID" value="KAJ2936586.1"/>
    <property type="molecule type" value="Genomic_DNA"/>
</dbReference>
<organism evidence="1 2">
    <name type="scientific">Candolleomyces eurysporus</name>
    <dbReference type="NCBI Taxonomy" id="2828524"/>
    <lineage>
        <taxon>Eukaryota</taxon>
        <taxon>Fungi</taxon>
        <taxon>Dikarya</taxon>
        <taxon>Basidiomycota</taxon>
        <taxon>Agaricomycotina</taxon>
        <taxon>Agaricomycetes</taxon>
        <taxon>Agaricomycetidae</taxon>
        <taxon>Agaricales</taxon>
        <taxon>Agaricineae</taxon>
        <taxon>Psathyrellaceae</taxon>
        <taxon>Candolleomyces</taxon>
    </lineage>
</organism>
<accession>A0A9W8JKW0</accession>
<keyword evidence="2" id="KW-1185">Reference proteome</keyword>
<evidence type="ECO:0000313" key="2">
    <source>
        <dbReference type="Proteomes" id="UP001140091"/>
    </source>
</evidence>
<dbReference type="Gene3D" id="1.20.1280.50">
    <property type="match status" value="1"/>
</dbReference>
<gene>
    <name evidence="1" type="ORF">H1R20_g504</name>
</gene>
<proteinExistence type="predicted"/>
<feature type="non-terminal residue" evidence="1">
    <location>
        <position position="527"/>
    </location>
</feature>
<protein>
    <recommendedName>
        <fullName evidence="3">F-box domain-containing protein</fullName>
    </recommendedName>
</protein>
<dbReference type="Proteomes" id="UP001140091">
    <property type="component" value="Unassembled WGS sequence"/>
</dbReference>
<reference evidence="1" key="1">
    <citation type="submission" date="2022-06" db="EMBL/GenBank/DDBJ databases">
        <title>Genome Sequence of Candolleomyces eurysporus.</title>
        <authorList>
            <person name="Buettner E."/>
        </authorList>
    </citation>
    <scope>NUCLEOTIDE SEQUENCE</scope>
    <source>
        <strain evidence="1">VTCC 930004</strain>
    </source>
</reference>
<evidence type="ECO:0008006" key="3">
    <source>
        <dbReference type="Google" id="ProtNLM"/>
    </source>
</evidence>
<dbReference type="AlphaFoldDB" id="A0A9W8JKW0"/>
<sequence length="527" mass="59631">MADEEPRSVQSSPISTLHPDVLAEIFGRCDRIYTIYIEDPRPPLHYTLSKVCTKWRETVQSSPSLWRKFGINFNDEAMENAENLEIHARRLDICLRLSGALGLELELRYDASKLESEVPPFLEVAASKLGKHSDRWVSLDIRPTTPAFLSIIGTKAVKGIPRLSSLNLDFVNIPGPLEACLPWCDAPKLRAITLIFTTINDRVQPHLKHIIPWWQITQLDLKQTTIPYRELKQLLERTPNLLYLGVRAGEIEGVTKKITPVRLEYLYSLEFMPPFSFNFNFSSPGSGLPQIFDILDCPNLTCLSVWPSPLTMFTGKGSTARDILDFTYRTKCKLRVLDMGLAQVEDIEILIQEIHSLATIIFTTDLREGFLAGLAKALTPTFTLDGMYIPAPNLRSIYLNGKVAGALTGTKLEKHKQELGDLVEALEHRTRGSPSLAVYGIADLRSLTLLESRHRIRNCEMPEFDPEVYEPLLKFCRKHRLITKVKVELAGRGEFDRYDGAGNISGSVQLDGYRIREDTVLFKCFID</sequence>
<dbReference type="SUPFAM" id="SSF52047">
    <property type="entry name" value="RNI-like"/>
    <property type="match status" value="1"/>
</dbReference>
<comment type="caution">
    <text evidence="1">The sequence shown here is derived from an EMBL/GenBank/DDBJ whole genome shotgun (WGS) entry which is preliminary data.</text>
</comment>
<name>A0A9W8JKW0_9AGAR</name>
<dbReference type="OrthoDB" id="2873777at2759"/>
<evidence type="ECO:0000313" key="1">
    <source>
        <dbReference type="EMBL" id="KAJ2936586.1"/>
    </source>
</evidence>